<dbReference type="AlphaFoldDB" id="A0A839T062"/>
<reference evidence="2 3" key="1">
    <citation type="submission" date="2020-08" db="EMBL/GenBank/DDBJ databases">
        <title>Genomic Encyclopedia of Type Strains, Phase III (KMG-III): the genomes of soil and plant-associated and newly described type strains.</title>
        <authorList>
            <person name="Whitman W."/>
        </authorList>
    </citation>
    <scope>NUCLEOTIDE SEQUENCE [LARGE SCALE GENOMIC DNA]</scope>
    <source>
        <strain evidence="2 3">CECT 4462</strain>
    </source>
</reference>
<protein>
    <submittedName>
        <fullName evidence="2">Uncharacterized protein</fullName>
    </submittedName>
</protein>
<gene>
    <name evidence="2" type="ORF">FHR87_001180</name>
</gene>
<sequence>MERRPGIARIEPHTTTATENFALIDKSTCPTFNPMRRFPLNLKTWLLPIALITISVPQVQAADQARATQPSAAASPQKSSDASQALREAIGAALAKGASASDRKSPKALDFDRDPGKTQTSLEQFLAANFTDPDSRNIVQQAFGNGKLMNNYDSLLKHYGYSPTNLADVTAAYLIVAWEVVNGRDSSSEPAGQSAVRQQLGPAFERTKALAGLPEDVKQSMADRLMFSTMVAGYSYQRLEKEGKTQELNMLQDKLRQNVLGAGVDLTQLDLTSAGLVKR</sequence>
<comment type="caution">
    <text evidence="2">The sequence shown here is derived from an EMBL/GenBank/DDBJ whole genome shotgun (WGS) entry which is preliminary data.</text>
</comment>
<dbReference type="EMBL" id="JACHXI010000004">
    <property type="protein sequence ID" value="MBB3102792.1"/>
    <property type="molecule type" value="Genomic_DNA"/>
</dbReference>
<evidence type="ECO:0000313" key="3">
    <source>
        <dbReference type="Proteomes" id="UP000549250"/>
    </source>
</evidence>
<dbReference type="Pfam" id="PF20388">
    <property type="entry name" value="DUF6683"/>
    <property type="match status" value="1"/>
</dbReference>
<feature type="region of interest" description="Disordered" evidence="1">
    <location>
        <begin position="97"/>
        <end position="117"/>
    </location>
</feature>
<evidence type="ECO:0000313" key="2">
    <source>
        <dbReference type="EMBL" id="MBB3102792.1"/>
    </source>
</evidence>
<name>A0A839T062_AZOMA</name>
<accession>A0A839T062</accession>
<dbReference type="Proteomes" id="UP000549250">
    <property type="component" value="Unassembled WGS sequence"/>
</dbReference>
<dbReference type="InterPro" id="IPR046505">
    <property type="entry name" value="DUF6683"/>
</dbReference>
<dbReference type="RefSeq" id="WP_183165770.1">
    <property type="nucleotide sequence ID" value="NZ_JACHXI010000004.1"/>
</dbReference>
<evidence type="ECO:0000256" key="1">
    <source>
        <dbReference type="SAM" id="MobiDB-lite"/>
    </source>
</evidence>
<organism evidence="2 3">
    <name type="scientific">Azomonas macrocytogenes</name>
    <name type="common">Azotobacter macrocytogenes</name>
    <dbReference type="NCBI Taxonomy" id="69962"/>
    <lineage>
        <taxon>Bacteria</taxon>
        <taxon>Pseudomonadati</taxon>
        <taxon>Pseudomonadota</taxon>
        <taxon>Gammaproteobacteria</taxon>
        <taxon>Pseudomonadales</taxon>
        <taxon>Pseudomonadaceae</taxon>
        <taxon>Azomonas</taxon>
    </lineage>
</organism>
<keyword evidence="3" id="KW-1185">Reference proteome</keyword>
<feature type="compositionally biased region" description="Basic and acidic residues" evidence="1">
    <location>
        <begin position="101"/>
        <end position="116"/>
    </location>
</feature>
<proteinExistence type="predicted"/>